<comment type="similarity">
    <text evidence="1">Belongs to the TMEM53 family.</text>
</comment>
<dbReference type="EMBL" id="CAJGYM010000030">
    <property type="protein sequence ID" value="CAD6192895.1"/>
    <property type="molecule type" value="Genomic_DNA"/>
</dbReference>
<keyword evidence="2" id="KW-0812">Transmembrane</keyword>
<dbReference type="Gene3D" id="3.40.50.1820">
    <property type="entry name" value="alpha/beta hydrolase"/>
    <property type="match status" value="1"/>
</dbReference>
<comment type="subcellular location">
    <subcellularLocation>
        <location evidence="6">Nucleus outer membrane</location>
        <topology evidence="6">Single-pass membrane protein</topology>
    </subcellularLocation>
</comment>
<reference evidence="7" key="1">
    <citation type="submission" date="2020-10" db="EMBL/GenBank/DDBJ databases">
        <authorList>
            <person name="Kikuchi T."/>
        </authorList>
    </citation>
    <scope>NUCLEOTIDE SEQUENCE</scope>
    <source>
        <strain evidence="7">NKZ352</strain>
    </source>
</reference>
<evidence type="ECO:0000256" key="2">
    <source>
        <dbReference type="ARBA" id="ARBA00022692"/>
    </source>
</evidence>
<evidence type="ECO:0000256" key="4">
    <source>
        <dbReference type="ARBA" id="ARBA00023136"/>
    </source>
</evidence>
<dbReference type="GO" id="GO:0005640">
    <property type="term" value="C:nuclear outer membrane"/>
    <property type="evidence" value="ECO:0007669"/>
    <property type="project" value="UniProtKB-SubCell"/>
</dbReference>
<dbReference type="SUPFAM" id="SSF53474">
    <property type="entry name" value="alpha/beta-Hydrolases"/>
    <property type="match status" value="1"/>
</dbReference>
<proteinExistence type="inferred from homology"/>
<dbReference type="Proteomes" id="UP000835052">
    <property type="component" value="Unassembled WGS sequence"/>
</dbReference>
<evidence type="ECO:0000313" key="8">
    <source>
        <dbReference type="Proteomes" id="UP000835052"/>
    </source>
</evidence>
<dbReference type="InterPro" id="IPR008547">
    <property type="entry name" value="DUF829_TMEM53"/>
</dbReference>
<evidence type="ECO:0000256" key="5">
    <source>
        <dbReference type="ARBA" id="ARBA00023242"/>
    </source>
</evidence>
<keyword evidence="5" id="KW-0539">Nucleus</keyword>
<protein>
    <submittedName>
        <fullName evidence="7">Uncharacterized protein</fullName>
    </submittedName>
</protein>
<dbReference type="OrthoDB" id="77878at2759"/>
<evidence type="ECO:0000256" key="1">
    <source>
        <dbReference type="ARBA" id="ARBA00007387"/>
    </source>
</evidence>
<dbReference type="AlphaFoldDB" id="A0A8S1HCH8"/>
<dbReference type="Pfam" id="PF05705">
    <property type="entry name" value="DUF829"/>
    <property type="match status" value="1"/>
</dbReference>
<keyword evidence="4" id="KW-0472">Membrane</keyword>
<sequence>MTTAVGQAANKALLGSNRPILRRIKGLLSRGKPVALIFGYGSCPRKINEKYTEVYRKHDLPGVSITSEFFDETIPPPRVLTNIAPIMRKMTEEELRDLPPEYATLHERKIIIHANSMNGAKAVGAFYNYAMKNNINIKDRVLGLTFDSTPSTLPMLWNVWGQLLTVKKDICDIPRPLRYPFLFPRGFYHCTLREFYRKFMPEKLKHHNLFDFLNEVCPLPKNQLFIYSLDDEVVRYECIEKFIEYQRKVGNDVETLMFPQSPHVRHLEAKRKKYEKTMAKFVKKCLAAA</sequence>
<evidence type="ECO:0000256" key="6">
    <source>
        <dbReference type="ARBA" id="ARBA00034303"/>
    </source>
</evidence>
<keyword evidence="3" id="KW-1133">Transmembrane helix</keyword>
<name>A0A8S1HCH8_9PELO</name>
<comment type="caution">
    <text evidence="7">The sequence shown here is derived from an EMBL/GenBank/DDBJ whole genome shotgun (WGS) entry which is preliminary data.</text>
</comment>
<keyword evidence="8" id="KW-1185">Reference proteome</keyword>
<dbReference type="PANTHER" id="PTHR12265:SF30">
    <property type="entry name" value="TRANSMEMBRANE PROTEIN 53"/>
    <property type="match status" value="1"/>
</dbReference>
<evidence type="ECO:0000313" key="7">
    <source>
        <dbReference type="EMBL" id="CAD6192895.1"/>
    </source>
</evidence>
<evidence type="ECO:0000256" key="3">
    <source>
        <dbReference type="ARBA" id="ARBA00022989"/>
    </source>
</evidence>
<dbReference type="InterPro" id="IPR029058">
    <property type="entry name" value="AB_hydrolase_fold"/>
</dbReference>
<organism evidence="7 8">
    <name type="scientific">Caenorhabditis auriculariae</name>
    <dbReference type="NCBI Taxonomy" id="2777116"/>
    <lineage>
        <taxon>Eukaryota</taxon>
        <taxon>Metazoa</taxon>
        <taxon>Ecdysozoa</taxon>
        <taxon>Nematoda</taxon>
        <taxon>Chromadorea</taxon>
        <taxon>Rhabditida</taxon>
        <taxon>Rhabditina</taxon>
        <taxon>Rhabditomorpha</taxon>
        <taxon>Rhabditoidea</taxon>
        <taxon>Rhabditidae</taxon>
        <taxon>Peloderinae</taxon>
        <taxon>Caenorhabditis</taxon>
    </lineage>
</organism>
<dbReference type="PANTHER" id="PTHR12265">
    <property type="entry name" value="TRANSMEMBRANE PROTEIN 53"/>
    <property type="match status" value="1"/>
</dbReference>
<accession>A0A8S1HCH8</accession>
<gene>
    <name evidence="7" type="ORF">CAUJ_LOCUS8814</name>
</gene>